<evidence type="ECO:0000259" key="5">
    <source>
        <dbReference type="PROSITE" id="PS50075"/>
    </source>
</evidence>
<dbReference type="InterPro" id="IPR036736">
    <property type="entry name" value="ACP-like_sf"/>
</dbReference>
<dbReference type="GO" id="GO:0044550">
    <property type="term" value="P:secondary metabolite biosynthetic process"/>
    <property type="evidence" value="ECO:0007669"/>
    <property type="project" value="TreeGrafter"/>
</dbReference>
<evidence type="ECO:0000256" key="3">
    <source>
        <dbReference type="ARBA" id="ARBA00022598"/>
    </source>
</evidence>
<dbReference type="FunFam" id="3.30.300.30:FF:000015">
    <property type="entry name" value="Nonribosomal peptide synthase SidD"/>
    <property type="match status" value="1"/>
</dbReference>
<dbReference type="Gene3D" id="3.30.559.30">
    <property type="entry name" value="Nonribosomal peptide synthetase, condensation domain"/>
    <property type="match status" value="2"/>
</dbReference>
<dbReference type="Gene3D" id="3.40.50.12780">
    <property type="entry name" value="N-terminal domain of ligase-like"/>
    <property type="match status" value="1"/>
</dbReference>
<dbReference type="FunFam" id="1.10.1200.10:FF:000005">
    <property type="entry name" value="Nonribosomal peptide synthetase 1"/>
    <property type="match status" value="1"/>
</dbReference>
<dbReference type="CDD" id="cd05918">
    <property type="entry name" value="A_NRPS_SidN3_like"/>
    <property type="match status" value="1"/>
</dbReference>
<proteinExistence type="inferred from homology"/>
<dbReference type="FunFam" id="3.40.50.12780:FF:000014">
    <property type="entry name" value="Nonribosomal peptide synthetase 1"/>
    <property type="match status" value="1"/>
</dbReference>
<dbReference type="SUPFAM" id="SSF52777">
    <property type="entry name" value="CoA-dependent acyltransferases"/>
    <property type="match status" value="4"/>
</dbReference>
<evidence type="ECO:0000313" key="7">
    <source>
        <dbReference type="Proteomes" id="UP000738349"/>
    </source>
</evidence>
<dbReference type="SMART" id="SM00823">
    <property type="entry name" value="PKS_PP"/>
    <property type="match status" value="1"/>
</dbReference>
<dbReference type="GO" id="GO:0005737">
    <property type="term" value="C:cytoplasm"/>
    <property type="evidence" value="ECO:0007669"/>
    <property type="project" value="TreeGrafter"/>
</dbReference>
<keyword evidence="7" id="KW-1185">Reference proteome</keyword>
<dbReference type="FunFam" id="3.30.559.30:FF:000003">
    <property type="entry name" value="Nonribosomal peptide synthase SidD"/>
    <property type="match status" value="1"/>
</dbReference>
<name>A0A9P9FWK2_9HYPO</name>
<dbReference type="InterPro" id="IPR000873">
    <property type="entry name" value="AMP-dep_synth/lig_dom"/>
</dbReference>
<dbReference type="SUPFAM" id="SSF47336">
    <property type="entry name" value="ACP-like"/>
    <property type="match status" value="2"/>
</dbReference>
<dbReference type="InterPro" id="IPR045851">
    <property type="entry name" value="AMP-bd_C_sf"/>
</dbReference>
<dbReference type="InterPro" id="IPR010071">
    <property type="entry name" value="AA_adenyl_dom"/>
</dbReference>
<dbReference type="InterPro" id="IPR023213">
    <property type="entry name" value="CAT-like_dom_sf"/>
</dbReference>
<dbReference type="OrthoDB" id="416786at2759"/>
<evidence type="ECO:0000256" key="2">
    <source>
        <dbReference type="ARBA" id="ARBA00022553"/>
    </source>
</evidence>
<dbReference type="Proteomes" id="UP000738349">
    <property type="component" value="Unassembled WGS sequence"/>
</dbReference>
<dbReference type="EMBL" id="JAGMUV010000001">
    <property type="protein sequence ID" value="KAH7176858.1"/>
    <property type="molecule type" value="Genomic_DNA"/>
</dbReference>
<dbReference type="InterPro" id="IPR020806">
    <property type="entry name" value="PKS_PP-bd"/>
</dbReference>
<dbReference type="Pfam" id="PF00501">
    <property type="entry name" value="AMP-binding"/>
    <property type="match status" value="1"/>
</dbReference>
<protein>
    <recommendedName>
        <fullName evidence="5">Carrier domain-containing protein</fullName>
    </recommendedName>
</protein>
<dbReference type="NCBIfam" id="TIGR01733">
    <property type="entry name" value="AA-adenyl-dom"/>
    <property type="match status" value="1"/>
</dbReference>
<dbReference type="GO" id="GO:0031177">
    <property type="term" value="F:phosphopantetheine binding"/>
    <property type="evidence" value="ECO:0007669"/>
    <property type="project" value="InterPro"/>
</dbReference>
<evidence type="ECO:0000313" key="6">
    <source>
        <dbReference type="EMBL" id="KAH7176858.1"/>
    </source>
</evidence>
<sequence>MTPGALMTPGAAECEPVLAKSVQEQPKGLWFDVPVLSNKSLSSTSSSSQPSSSSNPEPLEALLLAWTLLLYRNSNGSPVQFSWSLSEVGASTSTVTTLEVNTSTLPWAGADSVRAALNGIRAYLQQQLPSDQPFAVDRYTFSFNDEIAPDGSLSVVEDGDHTVSWGNIQLQAIVADGSLCLRPHWREPLGASFLANHFAQSLVEILTTTLGDDLSAPVDSVLALGDVDKAVIWGWNKEVPPTTHACMHTLISEMVREQPDAPAICSWDGDFTYQEVEDHSDLLAHHLISLGLKVGDVVPLCFEKSRWTVIALMAVNKAGAAFVLMDPSQPLQRRQTMAAVVQAPLILTSRSLGPSGMETAPEAQTVVVDEPTLQSLAKSTSPKGPLPEVPTDSLLYCIFTSGSTGVPKGVMIDHKTYTTSAIIRSGAIGYARDSRALDFTSYAFDVSIDSMLCTLLRGGCLCIPTDDDRMNDLSGAIRRLKVNMANMTPSVARILDADIVPSLHSLGLGGESSSAADIANWGKETRIVIGYGPSECTIGCTVNPSAAGKPYVSIGAGTGAVIWLVDPADHNKLVPVGAVGELLVEGPVVGQGYLGDPEKTAAAFIEDPTWLLEGGGGVPGRHGRLYKTGDLVRYDPDGEVGFIFVGRKDTQIKLRGQRVELGEIEYHVKNLLPGTEVVAEIVAPQGQGKESMIVAFIADREAAKAEGASTEARHQELSPRVRELVAELDDKLSQVLPIYMVPSAYIGLSKIPMLVSGKTDRKSLRALGAKVPLSTAATSTTTITKPTTEAEIFLRDAWCRLLNLEEDQVSTTHNFFMLGGESVLAMKLVPLVREHGYVMTVADVFNRPKLVDMAKQMQREDSQLKVDMEVPAFSLLRPDMDREATLAEAAEQCGVDVTAIEDVYSCAPMQEIHVAFYTRSTESYVAQRVADIPSGVSVDKLQAAWNTVAAKSAILRTRIVEFKQHGFMQVVINQPTEWQAATSSLDAFLEADAAVPMTPSTPLCRFTIVHDEALDKRYFVWTAHHAIYDGWSTDLIVEHVKAVYDGLDVSRTAEFKHFIRFLADPAREDSKTYWRDQLEGATGPQFPALPSRSFIPEPDALEERFIAVDPSARSEATVATVIRAAWALVASQYTMSDDVVYGETFSGRTLPIPGAEQIEGPILATVPVRIRVDRAATVQEFLRAIQDQSVERAAHEHLGIQNIRRLSPDAQIACEVMMGLVVQPKLPEVAEQSDEDLPVFRSGDQALEALHFNSYPIMMAASLEQSGFRLVASFDSRIVSPARVKRVLAQFECAVTQLRGDHTLPLSAMTCVSADELAEIWSLNKAAPLAMSSSLAAGDMYPMVRYVPWVVHPSNEGLLVPVGTVGELVLEGVGESEDTPEWLANGVEGIPGRHGKLHHTGDLVKYADDMSLVFMGRKEAMTTIDGHVINLAETDQALGQFLPAGTAVVSQLVLPRGSTGQTPMVVAFVQETPSSEAQVHDLDFEPVESLPVSKAISTELATAINGLNKAMLETLPPYAIPSICIPIASTSDNTPVDIKAVSKQSELVSLSLVTQLRKSLSNLERTIAASVTMTPKERALLPMWAKFLGIEEADISLDDNFFRLGGDSIVAMRMVSALRRAGYRLSVADMFQNMKLRDMAAAIVDSNPEPEKVAKVYKPFSLLNASNVEAFLAEAVRPALADASWAIQDVLPVTDTQQRDVKSSIIAPRSSMQYNMLYFEDSIDTALLLDSFRYLVAQHPILRTVFVQHDERTLQVVLENMTLPFSELTTEEPVEAFCKALAEQDIANDAAFALGASFLHLFVVQGKAEKALMIRISHAQYDGVSLPELLRQLELRYRGEDVPASAPFTSYLQYLQDKRADNLSFWRGVLDGSSPTEIITPAEASAQTAFMTKPVDVSARSPDTTFAMLLSAAWAKVMATHLGIDDVTFGNIVSGRNVELAGIDGVMGPCYQYMPVRVRFESGWTAKALLDVVRGQYLEGSQRATVGFDELKNELNWSSGFYGSFVNHLDKEFFDAVPFAGTSCRVDYSIPHPEPATPPRVVSFVEGGATFVGIEADEERRPFWEARLEELATAVEAFVTSPEAVL</sequence>
<dbReference type="PANTHER" id="PTHR45527:SF3">
    <property type="entry name" value="SIDEROPHORE SYNTHETASE (EUROFUNG)"/>
    <property type="match status" value="1"/>
</dbReference>
<dbReference type="Pfam" id="PF00668">
    <property type="entry name" value="Condensation"/>
    <property type="match status" value="2"/>
</dbReference>
<dbReference type="Pfam" id="PF00550">
    <property type="entry name" value="PP-binding"/>
    <property type="match status" value="2"/>
</dbReference>
<dbReference type="Gene3D" id="3.30.559.10">
    <property type="entry name" value="Chloramphenicol acetyltransferase-like domain"/>
    <property type="match status" value="2"/>
</dbReference>
<dbReference type="Gene3D" id="3.30.300.30">
    <property type="match status" value="2"/>
</dbReference>
<dbReference type="PANTHER" id="PTHR45527">
    <property type="entry name" value="NONRIBOSOMAL PEPTIDE SYNTHETASE"/>
    <property type="match status" value="1"/>
</dbReference>
<feature type="domain" description="Carrier" evidence="5">
    <location>
        <begin position="1571"/>
        <end position="1647"/>
    </location>
</feature>
<keyword evidence="3" id="KW-0436">Ligase</keyword>
<dbReference type="PROSITE" id="PS50075">
    <property type="entry name" value="CARRIER"/>
    <property type="match status" value="2"/>
</dbReference>
<gene>
    <name evidence="6" type="ORF">EDB81DRAFT_752174</name>
</gene>
<dbReference type="GO" id="GO:0016874">
    <property type="term" value="F:ligase activity"/>
    <property type="evidence" value="ECO:0007669"/>
    <property type="project" value="UniProtKB-KW"/>
</dbReference>
<accession>A0A9P9FWK2</accession>
<keyword evidence="2" id="KW-0597">Phosphoprotein</keyword>
<reference evidence="6" key="1">
    <citation type="journal article" date="2021" name="Nat. Commun.">
        <title>Genetic determinants of endophytism in the Arabidopsis root mycobiome.</title>
        <authorList>
            <person name="Mesny F."/>
            <person name="Miyauchi S."/>
            <person name="Thiergart T."/>
            <person name="Pickel B."/>
            <person name="Atanasova L."/>
            <person name="Karlsson M."/>
            <person name="Huettel B."/>
            <person name="Barry K.W."/>
            <person name="Haridas S."/>
            <person name="Chen C."/>
            <person name="Bauer D."/>
            <person name="Andreopoulos W."/>
            <person name="Pangilinan J."/>
            <person name="LaButti K."/>
            <person name="Riley R."/>
            <person name="Lipzen A."/>
            <person name="Clum A."/>
            <person name="Drula E."/>
            <person name="Henrissat B."/>
            <person name="Kohler A."/>
            <person name="Grigoriev I.V."/>
            <person name="Martin F.M."/>
            <person name="Hacquard S."/>
        </authorList>
    </citation>
    <scope>NUCLEOTIDE SEQUENCE</scope>
    <source>
        <strain evidence="6">MPI-CAGE-AT-0147</strain>
    </source>
</reference>
<evidence type="ECO:0000256" key="4">
    <source>
        <dbReference type="ARBA" id="ARBA00029454"/>
    </source>
</evidence>
<organism evidence="6 7">
    <name type="scientific">Dactylonectria macrodidyma</name>
    <dbReference type="NCBI Taxonomy" id="307937"/>
    <lineage>
        <taxon>Eukaryota</taxon>
        <taxon>Fungi</taxon>
        <taxon>Dikarya</taxon>
        <taxon>Ascomycota</taxon>
        <taxon>Pezizomycotina</taxon>
        <taxon>Sordariomycetes</taxon>
        <taxon>Hypocreomycetidae</taxon>
        <taxon>Hypocreales</taxon>
        <taxon>Nectriaceae</taxon>
        <taxon>Dactylonectria</taxon>
    </lineage>
</organism>
<dbReference type="InterPro" id="IPR042099">
    <property type="entry name" value="ANL_N_sf"/>
</dbReference>
<comment type="caution">
    <text evidence="6">The sequence shown here is derived from an EMBL/GenBank/DDBJ whole genome shotgun (WGS) entry which is preliminary data.</text>
</comment>
<dbReference type="SUPFAM" id="SSF56801">
    <property type="entry name" value="Acetyl-CoA synthetase-like"/>
    <property type="match status" value="2"/>
</dbReference>
<dbReference type="InterPro" id="IPR001242">
    <property type="entry name" value="Condensation_dom"/>
</dbReference>
<keyword evidence="1" id="KW-0596">Phosphopantetheine</keyword>
<dbReference type="Gene3D" id="1.10.1200.10">
    <property type="entry name" value="ACP-like"/>
    <property type="match status" value="2"/>
</dbReference>
<feature type="domain" description="Carrier" evidence="5">
    <location>
        <begin position="785"/>
        <end position="861"/>
    </location>
</feature>
<dbReference type="PROSITE" id="PS00012">
    <property type="entry name" value="PHOSPHOPANTETHEINE"/>
    <property type="match status" value="1"/>
</dbReference>
<dbReference type="GO" id="GO:0043041">
    <property type="term" value="P:amino acid activation for nonribosomal peptide biosynthetic process"/>
    <property type="evidence" value="ECO:0007669"/>
    <property type="project" value="TreeGrafter"/>
</dbReference>
<evidence type="ECO:0000256" key="1">
    <source>
        <dbReference type="ARBA" id="ARBA00022450"/>
    </source>
</evidence>
<comment type="similarity">
    <text evidence="4">Belongs to the NRP synthetase family.</text>
</comment>
<dbReference type="InterPro" id="IPR009081">
    <property type="entry name" value="PP-bd_ACP"/>
</dbReference>
<dbReference type="InterPro" id="IPR006162">
    <property type="entry name" value="Ppantetheine_attach_site"/>
</dbReference>
<dbReference type="CDD" id="cd19545">
    <property type="entry name" value="FUM14_C_NRPS-like"/>
    <property type="match status" value="1"/>
</dbReference>